<name>A0ABU8EB74_9ACTN</name>
<feature type="compositionally biased region" description="Basic and acidic residues" evidence="1">
    <location>
        <begin position="58"/>
        <end position="77"/>
    </location>
</feature>
<feature type="domain" description="DUF1918" evidence="2">
    <location>
        <begin position="3"/>
        <end position="59"/>
    </location>
</feature>
<reference evidence="3 4" key="1">
    <citation type="submission" date="2024-03" db="EMBL/GenBank/DDBJ databases">
        <title>Draft genome sequence of Klenkia terrae.</title>
        <authorList>
            <person name="Duangmal K."/>
            <person name="Chantavorakit T."/>
        </authorList>
    </citation>
    <scope>NUCLEOTIDE SEQUENCE [LARGE SCALE GENOMIC DNA]</scope>
    <source>
        <strain evidence="3 4">JCM 17786</strain>
    </source>
</reference>
<dbReference type="SUPFAM" id="SSF50118">
    <property type="entry name" value="Cell growth inhibitor/plasmid maintenance toxic component"/>
    <property type="match status" value="1"/>
</dbReference>
<dbReference type="Proteomes" id="UP001373496">
    <property type="component" value="Unassembled WGS sequence"/>
</dbReference>
<dbReference type="Gene3D" id="2.30.30.440">
    <property type="entry name" value="Domain of unknown function DUF1918"/>
    <property type="match status" value="1"/>
</dbReference>
<comment type="caution">
    <text evidence="3">The sequence shown here is derived from an EMBL/GenBank/DDBJ whole genome shotgun (WGS) entry which is preliminary data.</text>
</comment>
<evidence type="ECO:0000313" key="3">
    <source>
        <dbReference type="EMBL" id="MEI4280881.1"/>
    </source>
</evidence>
<sequence>MTRAQVGDWLTVRGPAVGGRVRHGQVIDVAHADGSPPWTVRWTDDDRTSVVVPGSDATIEHHPPSPEDRGGTRAAEP</sequence>
<evidence type="ECO:0000313" key="4">
    <source>
        <dbReference type="Proteomes" id="UP001373496"/>
    </source>
</evidence>
<dbReference type="InterPro" id="IPR015035">
    <property type="entry name" value="DUF1918"/>
</dbReference>
<organism evidence="3 4">
    <name type="scientific">Klenkia terrae</name>
    <dbReference type="NCBI Taxonomy" id="1052259"/>
    <lineage>
        <taxon>Bacteria</taxon>
        <taxon>Bacillati</taxon>
        <taxon>Actinomycetota</taxon>
        <taxon>Actinomycetes</taxon>
        <taxon>Geodermatophilales</taxon>
        <taxon>Geodermatophilaceae</taxon>
        <taxon>Klenkia</taxon>
    </lineage>
</organism>
<feature type="region of interest" description="Disordered" evidence="1">
    <location>
        <begin position="54"/>
        <end position="77"/>
    </location>
</feature>
<proteinExistence type="predicted"/>
<dbReference type="EMBL" id="JBAPLV010000030">
    <property type="protein sequence ID" value="MEI4280881.1"/>
    <property type="molecule type" value="Genomic_DNA"/>
</dbReference>
<dbReference type="RefSeq" id="WP_225235702.1">
    <property type="nucleotide sequence ID" value="NZ_JBAPLV010000030.1"/>
</dbReference>
<dbReference type="Pfam" id="PF08940">
    <property type="entry name" value="DUF1918"/>
    <property type="match status" value="1"/>
</dbReference>
<protein>
    <submittedName>
        <fullName evidence="3">DUF1918 domain-containing protein</fullName>
    </submittedName>
</protein>
<keyword evidence="4" id="KW-1185">Reference proteome</keyword>
<gene>
    <name evidence="3" type="ORF">UXQ13_20565</name>
</gene>
<accession>A0ABU8EB74</accession>
<evidence type="ECO:0000256" key="1">
    <source>
        <dbReference type="SAM" id="MobiDB-lite"/>
    </source>
</evidence>
<evidence type="ECO:0000259" key="2">
    <source>
        <dbReference type="Pfam" id="PF08940"/>
    </source>
</evidence>